<dbReference type="PANTHER" id="PTHR33327">
    <property type="entry name" value="ENDONUCLEASE"/>
    <property type="match status" value="1"/>
</dbReference>
<dbReference type="OrthoDB" id="8065967at2759"/>
<dbReference type="InterPro" id="IPR055469">
    <property type="entry name" value="DUF7041"/>
</dbReference>
<dbReference type="Pfam" id="PF23055">
    <property type="entry name" value="DUF7041"/>
    <property type="match status" value="1"/>
</dbReference>
<organism evidence="3">
    <name type="scientific">Bactrocera dorsalis</name>
    <name type="common">Oriental fruit fly</name>
    <name type="synonym">Dacus dorsalis</name>
    <dbReference type="NCBI Taxonomy" id="27457"/>
    <lineage>
        <taxon>Eukaryota</taxon>
        <taxon>Metazoa</taxon>
        <taxon>Ecdysozoa</taxon>
        <taxon>Arthropoda</taxon>
        <taxon>Hexapoda</taxon>
        <taxon>Insecta</taxon>
        <taxon>Pterygota</taxon>
        <taxon>Neoptera</taxon>
        <taxon>Endopterygota</taxon>
        <taxon>Diptera</taxon>
        <taxon>Brachycera</taxon>
        <taxon>Muscomorpha</taxon>
        <taxon>Tephritoidea</taxon>
        <taxon>Tephritidae</taxon>
        <taxon>Bactrocera</taxon>
        <taxon>Bactrocera</taxon>
    </lineage>
</organism>
<dbReference type="AlphaFoldDB" id="A0A034V7S3"/>
<dbReference type="EMBL" id="GAKP01020775">
    <property type="protein sequence ID" value="JAC38177.1"/>
    <property type="molecule type" value="Transcribed_RNA"/>
</dbReference>
<evidence type="ECO:0000256" key="1">
    <source>
        <dbReference type="SAM" id="MobiDB-lite"/>
    </source>
</evidence>
<sequence length="320" mass="35631">MPLEHTPNKSVNFNSPNTSIGNPNGLTPISSHMTTNDPTLTIGDAAGEAQNTASIVAVSSCKLPQFWSIQPRLWFVQVEAALQVARITNDASRYNHIVSALDTDSMLQLADFLQNPPETDKYAKLKDEILKRFSESSDRQLHRALTEVQLDDKKPSQLLRQLRILMGDRASEDLLRIKWLALLPPSTSRCLKLLRDAPVDELAEVADELMENQAGHSVMATHHQPAQAAHRGDKFENSLLTSMAKDVSGLKLAIADLVTCIKEQGITRDRPQAASGRLKQSSSKEEPASDRKKFCYYHRLYGSRAKKCERPCTFNPSTEN</sequence>
<protein>
    <recommendedName>
        <fullName evidence="2">DUF7041 domain-containing protein</fullName>
    </recommendedName>
</protein>
<feature type="region of interest" description="Disordered" evidence="1">
    <location>
        <begin position="270"/>
        <end position="290"/>
    </location>
</feature>
<proteinExistence type="predicted"/>
<dbReference type="PANTHER" id="PTHR33327:SF3">
    <property type="entry name" value="RNA-DIRECTED DNA POLYMERASE"/>
    <property type="match status" value="1"/>
</dbReference>
<feature type="region of interest" description="Disordered" evidence="1">
    <location>
        <begin position="1"/>
        <end position="24"/>
    </location>
</feature>
<name>A0A034V7S3_BACDO</name>
<feature type="compositionally biased region" description="Polar residues" evidence="1">
    <location>
        <begin position="8"/>
        <end position="24"/>
    </location>
</feature>
<reference evidence="3" key="1">
    <citation type="journal article" date="2014" name="BMC Genomics">
        <title>Characterizing the developmental transcriptome of the oriental fruit fly, Bactrocera dorsalis (Diptera: Tephritidae) through comparative genomic analysis with Drosophila melanogaster utilizing modENCODE datasets.</title>
        <authorList>
            <person name="Geib S.M."/>
            <person name="Calla B."/>
            <person name="Hall B."/>
            <person name="Hou S."/>
            <person name="Manoukis N.C."/>
        </authorList>
    </citation>
    <scope>NUCLEOTIDE SEQUENCE</scope>
    <source>
        <strain evidence="3">Punador</strain>
    </source>
</reference>
<accession>A0A034V7S3</accession>
<evidence type="ECO:0000313" key="3">
    <source>
        <dbReference type="EMBL" id="JAC38177.1"/>
    </source>
</evidence>
<feature type="domain" description="DUF7041" evidence="2">
    <location>
        <begin position="63"/>
        <end position="145"/>
    </location>
</feature>
<evidence type="ECO:0000259" key="2">
    <source>
        <dbReference type="Pfam" id="PF23055"/>
    </source>
</evidence>